<evidence type="ECO:0000259" key="2">
    <source>
        <dbReference type="Pfam" id="PF00535"/>
    </source>
</evidence>
<accession>A0ABS5XQ84</accession>
<name>A0ABS5XQ84_9MICO</name>
<organism evidence="3 4">
    <name type="scientific">Microbacterium flavum</name>
    <dbReference type="NCBI Taxonomy" id="415216"/>
    <lineage>
        <taxon>Bacteria</taxon>
        <taxon>Bacillati</taxon>
        <taxon>Actinomycetota</taxon>
        <taxon>Actinomycetes</taxon>
        <taxon>Micrococcales</taxon>
        <taxon>Microbacteriaceae</taxon>
        <taxon>Microbacterium</taxon>
    </lineage>
</organism>
<keyword evidence="4" id="KW-1185">Reference proteome</keyword>
<keyword evidence="1" id="KW-1133">Transmembrane helix</keyword>
<sequence>MLRRCLAALAVQTRPADEVLVVDNGSTDRSVAVARAAGARVTRCDRPGIPAAAAHGYDRATGDLILRIDADCVPDPSWIAAVLTTFDRHPAAGAVTGGARFIDGPRSLRAPLAHLYLGAYTIVGAVTLGHLPLFGSNLALRRHVWRRVRHGVHRGDDTVHDDFDLSFHIGERHRIRHLPASTMGISMRPFRDARSFGRRIGRGARTVLRHWPDDFPPLRWNRLVIRRAFARHARRSADRGRARRHP</sequence>
<dbReference type="InterPro" id="IPR050834">
    <property type="entry name" value="Glycosyltransf_2"/>
</dbReference>
<dbReference type="Proteomes" id="UP000740605">
    <property type="component" value="Unassembled WGS sequence"/>
</dbReference>
<keyword evidence="1" id="KW-0472">Membrane</keyword>
<dbReference type="EMBL" id="JAFLHG010000001">
    <property type="protein sequence ID" value="MBT8796679.1"/>
    <property type="molecule type" value="Genomic_DNA"/>
</dbReference>
<dbReference type="InterPro" id="IPR029044">
    <property type="entry name" value="Nucleotide-diphossugar_trans"/>
</dbReference>
<gene>
    <name evidence="3" type="ORF">J0P97_01130</name>
</gene>
<dbReference type="CDD" id="cd00761">
    <property type="entry name" value="Glyco_tranf_GTA_type"/>
    <property type="match status" value="1"/>
</dbReference>
<feature type="domain" description="Glycosyltransferase 2-like" evidence="2">
    <location>
        <begin position="1"/>
        <end position="113"/>
    </location>
</feature>
<keyword evidence="1" id="KW-0812">Transmembrane</keyword>
<dbReference type="SUPFAM" id="SSF53448">
    <property type="entry name" value="Nucleotide-diphospho-sugar transferases"/>
    <property type="match status" value="1"/>
</dbReference>
<reference evidence="3 4" key="1">
    <citation type="submission" date="2021-03" db="EMBL/GenBank/DDBJ databases">
        <title>Microbacterium pauli sp. nov., isolated from microfiltered milk.</title>
        <authorList>
            <person name="Bellassi P."/>
            <person name="Fontana A."/>
            <person name="Callegari M.L."/>
            <person name="Lorenzo M."/>
            <person name="Cappa F."/>
        </authorList>
    </citation>
    <scope>NUCLEOTIDE SEQUENCE [LARGE SCALE GENOMIC DNA]</scope>
    <source>
        <strain evidence="3 4">DSM 18909</strain>
    </source>
</reference>
<evidence type="ECO:0000256" key="1">
    <source>
        <dbReference type="SAM" id="Phobius"/>
    </source>
</evidence>
<dbReference type="PANTHER" id="PTHR43685">
    <property type="entry name" value="GLYCOSYLTRANSFERASE"/>
    <property type="match status" value="1"/>
</dbReference>
<comment type="caution">
    <text evidence="3">The sequence shown here is derived from an EMBL/GenBank/DDBJ whole genome shotgun (WGS) entry which is preliminary data.</text>
</comment>
<protein>
    <submittedName>
        <fullName evidence="3">Glycosyltransferase</fullName>
    </submittedName>
</protein>
<feature type="transmembrane region" description="Helical" evidence="1">
    <location>
        <begin position="115"/>
        <end position="140"/>
    </location>
</feature>
<proteinExistence type="predicted"/>
<evidence type="ECO:0000313" key="4">
    <source>
        <dbReference type="Proteomes" id="UP000740605"/>
    </source>
</evidence>
<dbReference type="InterPro" id="IPR001173">
    <property type="entry name" value="Glyco_trans_2-like"/>
</dbReference>
<dbReference type="Gene3D" id="3.90.550.10">
    <property type="entry name" value="Spore Coat Polysaccharide Biosynthesis Protein SpsA, Chain A"/>
    <property type="match status" value="1"/>
</dbReference>
<dbReference type="Pfam" id="PF00535">
    <property type="entry name" value="Glycos_transf_2"/>
    <property type="match status" value="1"/>
</dbReference>
<dbReference type="PANTHER" id="PTHR43685:SF2">
    <property type="entry name" value="GLYCOSYLTRANSFERASE 2-LIKE DOMAIN-CONTAINING PROTEIN"/>
    <property type="match status" value="1"/>
</dbReference>
<evidence type="ECO:0000313" key="3">
    <source>
        <dbReference type="EMBL" id="MBT8796679.1"/>
    </source>
</evidence>